<proteinExistence type="predicted"/>
<organism evidence="1">
    <name type="scientific">Arundo donax</name>
    <name type="common">Giant reed</name>
    <name type="synonym">Donax arundinaceus</name>
    <dbReference type="NCBI Taxonomy" id="35708"/>
    <lineage>
        <taxon>Eukaryota</taxon>
        <taxon>Viridiplantae</taxon>
        <taxon>Streptophyta</taxon>
        <taxon>Embryophyta</taxon>
        <taxon>Tracheophyta</taxon>
        <taxon>Spermatophyta</taxon>
        <taxon>Magnoliopsida</taxon>
        <taxon>Liliopsida</taxon>
        <taxon>Poales</taxon>
        <taxon>Poaceae</taxon>
        <taxon>PACMAD clade</taxon>
        <taxon>Arundinoideae</taxon>
        <taxon>Arundineae</taxon>
        <taxon>Arundo</taxon>
    </lineage>
</organism>
<reference evidence="1" key="1">
    <citation type="submission" date="2014-09" db="EMBL/GenBank/DDBJ databases">
        <authorList>
            <person name="Magalhaes I.L.F."/>
            <person name="Oliveira U."/>
            <person name="Santos F.R."/>
            <person name="Vidigal T.H.D.A."/>
            <person name="Brescovit A.D."/>
            <person name="Santos A.J."/>
        </authorList>
    </citation>
    <scope>NUCLEOTIDE SEQUENCE</scope>
    <source>
        <tissue evidence="1">Shoot tissue taken approximately 20 cm above the soil surface</tissue>
    </source>
</reference>
<sequence length="27" mass="3060">MQTLRKDIEVSTALICQDSVRSQIHST</sequence>
<name>A0A0A9H693_ARUDO</name>
<accession>A0A0A9H693</accession>
<evidence type="ECO:0000313" key="1">
    <source>
        <dbReference type="EMBL" id="JAE32710.1"/>
    </source>
</evidence>
<dbReference type="AlphaFoldDB" id="A0A0A9H693"/>
<protein>
    <submittedName>
        <fullName evidence="1">Uncharacterized protein</fullName>
    </submittedName>
</protein>
<dbReference type="EMBL" id="GBRH01165186">
    <property type="protein sequence ID" value="JAE32710.1"/>
    <property type="molecule type" value="Transcribed_RNA"/>
</dbReference>
<reference evidence="1" key="2">
    <citation type="journal article" date="2015" name="Data Brief">
        <title>Shoot transcriptome of the giant reed, Arundo donax.</title>
        <authorList>
            <person name="Barrero R.A."/>
            <person name="Guerrero F.D."/>
            <person name="Moolhuijzen P."/>
            <person name="Goolsby J.A."/>
            <person name="Tidwell J."/>
            <person name="Bellgard S.E."/>
            <person name="Bellgard M.I."/>
        </authorList>
    </citation>
    <scope>NUCLEOTIDE SEQUENCE</scope>
    <source>
        <tissue evidence="1">Shoot tissue taken approximately 20 cm above the soil surface</tissue>
    </source>
</reference>